<evidence type="ECO:0000259" key="4">
    <source>
        <dbReference type="PROSITE" id="PS50888"/>
    </source>
</evidence>
<dbReference type="GO" id="GO:0005634">
    <property type="term" value="C:nucleus"/>
    <property type="evidence" value="ECO:0007669"/>
    <property type="project" value="TreeGrafter"/>
</dbReference>
<evidence type="ECO:0000313" key="6">
    <source>
        <dbReference type="Proteomes" id="UP000799766"/>
    </source>
</evidence>
<proteinExistence type="predicted"/>
<protein>
    <recommendedName>
        <fullName evidence="4">BHLH domain-containing protein</fullName>
    </recommendedName>
</protein>
<evidence type="ECO:0000256" key="3">
    <source>
        <dbReference type="SAM" id="MobiDB-lite"/>
    </source>
</evidence>
<feature type="compositionally biased region" description="Basic and acidic residues" evidence="3">
    <location>
        <begin position="106"/>
        <end position="115"/>
    </location>
</feature>
<evidence type="ECO:0000256" key="2">
    <source>
        <dbReference type="ARBA" id="ARBA00023242"/>
    </source>
</evidence>
<dbReference type="PROSITE" id="PS50888">
    <property type="entry name" value="BHLH"/>
    <property type="match status" value="1"/>
</dbReference>
<evidence type="ECO:0000256" key="1">
    <source>
        <dbReference type="ARBA" id="ARBA00023125"/>
    </source>
</evidence>
<feature type="compositionally biased region" description="Polar residues" evidence="3">
    <location>
        <begin position="30"/>
        <end position="43"/>
    </location>
</feature>
<keyword evidence="2" id="KW-0539">Nucleus</keyword>
<dbReference type="GO" id="GO:0046983">
    <property type="term" value="F:protein dimerization activity"/>
    <property type="evidence" value="ECO:0007669"/>
    <property type="project" value="InterPro"/>
</dbReference>
<dbReference type="EMBL" id="MU001691">
    <property type="protein sequence ID" value="KAF2454420.1"/>
    <property type="molecule type" value="Genomic_DNA"/>
</dbReference>
<keyword evidence="1" id="KW-0238">DNA-binding</keyword>
<evidence type="ECO:0000313" key="5">
    <source>
        <dbReference type="EMBL" id="KAF2454420.1"/>
    </source>
</evidence>
<dbReference type="CDD" id="cd11398">
    <property type="entry name" value="bHLHzip_scCBP1"/>
    <property type="match status" value="1"/>
</dbReference>
<feature type="region of interest" description="Disordered" evidence="3">
    <location>
        <begin position="30"/>
        <end position="115"/>
    </location>
</feature>
<dbReference type="PANTHER" id="PTHR47787:SF1">
    <property type="entry name" value="CENTROMERE-BINDING PROTEIN 1"/>
    <property type="match status" value="1"/>
</dbReference>
<name>A0A6A6NRK0_9PEZI</name>
<accession>A0A6A6NRK0</accession>
<dbReference type="InterPro" id="IPR047206">
    <property type="entry name" value="bHLHzip_scCBP1-like"/>
</dbReference>
<sequence>MHQNGGPVNNPSDAATAAAALSHYSMTVPQPTEMSFQAQSSTGEGDRPMSASFGMGDHQHGGHGLNDFPNLDALKSPTRQANESNTGIHAKPAVGSEEWHKQRRDNHKEVERRRRETINEGINELAKIVPGCEKNKGSILQRAVQFITQLKENEQANIEKWTLEKLLTEQAITELSNSCEKLKSDCQRAWDEKEAYRRACEKHGIVPEEFQNQGENADKNGEN</sequence>
<gene>
    <name evidence="5" type="ORF">BDY21DRAFT_103380</name>
</gene>
<dbReference type="OrthoDB" id="71302at2759"/>
<dbReference type="InterPro" id="IPR036638">
    <property type="entry name" value="HLH_DNA-bd_sf"/>
</dbReference>
<reference evidence="5" key="1">
    <citation type="journal article" date="2020" name="Stud. Mycol.">
        <title>101 Dothideomycetes genomes: a test case for predicting lifestyles and emergence of pathogens.</title>
        <authorList>
            <person name="Haridas S."/>
            <person name="Albert R."/>
            <person name="Binder M."/>
            <person name="Bloem J."/>
            <person name="Labutti K."/>
            <person name="Salamov A."/>
            <person name="Andreopoulos B."/>
            <person name="Baker S."/>
            <person name="Barry K."/>
            <person name="Bills G."/>
            <person name="Bluhm B."/>
            <person name="Cannon C."/>
            <person name="Castanera R."/>
            <person name="Culley D."/>
            <person name="Daum C."/>
            <person name="Ezra D."/>
            <person name="Gonzalez J."/>
            <person name="Henrissat B."/>
            <person name="Kuo A."/>
            <person name="Liang C."/>
            <person name="Lipzen A."/>
            <person name="Lutzoni F."/>
            <person name="Magnuson J."/>
            <person name="Mondo S."/>
            <person name="Nolan M."/>
            <person name="Ohm R."/>
            <person name="Pangilinan J."/>
            <person name="Park H.-J."/>
            <person name="Ramirez L."/>
            <person name="Alfaro M."/>
            <person name="Sun H."/>
            <person name="Tritt A."/>
            <person name="Yoshinaga Y."/>
            <person name="Zwiers L.-H."/>
            <person name="Turgeon B."/>
            <person name="Goodwin S."/>
            <person name="Spatafora J."/>
            <person name="Crous P."/>
            <person name="Grigoriev I."/>
        </authorList>
    </citation>
    <scope>NUCLEOTIDE SEQUENCE</scope>
    <source>
        <strain evidence="5">ATCC 16933</strain>
    </source>
</reference>
<dbReference type="PANTHER" id="PTHR47787">
    <property type="entry name" value="CENTROMERE-BINDING PROTEIN 1"/>
    <property type="match status" value="1"/>
</dbReference>
<dbReference type="SMART" id="SM00353">
    <property type="entry name" value="HLH"/>
    <property type="match status" value="1"/>
</dbReference>
<dbReference type="GO" id="GO:0003677">
    <property type="term" value="F:DNA binding"/>
    <property type="evidence" value="ECO:0007669"/>
    <property type="project" value="UniProtKB-KW"/>
</dbReference>
<dbReference type="SUPFAM" id="SSF47459">
    <property type="entry name" value="HLH, helix-loop-helix DNA-binding domain"/>
    <property type="match status" value="1"/>
</dbReference>
<feature type="domain" description="BHLH" evidence="4">
    <location>
        <begin position="102"/>
        <end position="150"/>
    </location>
</feature>
<dbReference type="AlphaFoldDB" id="A0A6A6NRK0"/>
<organism evidence="5 6">
    <name type="scientific">Lineolata rhizophorae</name>
    <dbReference type="NCBI Taxonomy" id="578093"/>
    <lineage>
        <taxon>Eukaryota</taxon>
        <taxon>Fungi</taxon>
        <taxon>Dikarya</taxon>
        <taxon>Ascomycota</taxon>
        <taxon>Pezizomycotina</taxon>
        <taxon>Dothideomycetes</taxon>
        <taxon>Dothideomycetes incertae sedis</taxon>
        <taxon>Lineolatales</taxon>
        <taxon>Lineolataceae</taxon>
        <taxon>Lineolata</taxon>
    </lineage>
</organism>
<dbReference type="InterPro" id="IPR011598">
    <property type="entry name" value="bHLH_dom"/>
</dbReference>
<dbReference type="Pfam" id="PF00010">
    <property type="entry name" value="HLH"/>
    <property type="match status" value="1"/>
</dbReference>
<feature type="compositionally biased region" description="Polar residues" evidence="3">
    <location>
        <begin position="77"/>
        <end position="87"/>
    </location>
</feature>
<dbReference type="GO" id="GO:0003700">
    <property type="term" value="F:DNA-binding transcription factor activity"/>
    <property type="evidence" value="ECO:0007669"/>
    <property type="project" value="InterPro"/>
</dbReference>
<dbReference type="Proteomes" id="UP000799766">
    <property type="component" value="Unassembled WGS sequence"/>
</dbReference>
<dbReference type="Gene3D" id="4.10.280.10">
    <property type="entry name" value="Helix-loop-helix DNA-binding domain"/>
    <property type="match status" value="1"/>
</dbReference>
<keyword evidence="6" id="KW-1185">Reference proteome</keyword>